<keyword evidence="6" id="KW-0472">Membrane</keyword>
<dbReference type="InterPro" id="IPR027417">
    <property type="entry name" value="P-loop_NTPase"/>
</dbReference>
<dbReference type="FunFam" id="3.40.50.300:FF:000042">
    <property type="entry name" value="Maltose/maltodextrin ABC transporter, ATP-binding protein"/>
    <property type="match status" value="1"/>
</dbReference>
<gene>
    <name evidence="8" type="ORF">FHX81_0945</name>
</gene>
<comment type="caution">
    <text evidence="8">The sequence shown here is derived from an EMBL/GenBank/DDBJ whole genome shotgun (WGS) entry which is preliminary data.</text>
</comment>
<dbReference type="PROSITE" id="PS00211">
    <property type="entry name" value="ABC_TRANSPORTER_1"/>
    <property type="match status" value="1"/>
</dbReference>
<accession>A0A543J764</accession>
<evidence type="ECO:0000259" key="7">
    <source>
        <dbReference type="PROSITE" id="PS50893"/>
    </source>
</evidence>
<dbReference type="InterPro" id="IPR012340">
    <property type="entry name" value="NA-bd_OB-fold"/>
</dbReference>
<protein>
    <submittedName>
        <fullName evidence="8">Carbohydrate ABC transporter ATP-binding protein (CUT1 family)</fullName>
    </submittedName>
</protein>
<keyword evidence="2" id="KW-1003">Cell membrane</keyword>
<name>A0A543J764_9PSEU</name>
<dbReference type="GO" id="GO:0005524">
    <property type="term" value="F:ATP binding"/>
    <property type="evidence" value="ECO:0007669"/>
    <property type="project" value="UniProtKB-KW"/>
</dbReference>
<evidence type="ECO:0000256" key="2">
    <source>
        <dbReference type="ARBA" id="ARBA00022475"/>
    </source>
</evidence>
<keyword evidence="1" id="KW-0813">Transport</keyword>
<dbReference type="Gene3D" id="3.40.50.300">
    <property type="entry name" value="P-loop containing nucleotide triphosphate hydrolases"/>
    <property type="match status" value="1"/>
</dbReference>
<keyword evidence="5" id="KW-1278">Translocase</keyword>
<dbReference type="InterPro" id="IPR017871">
    <property type="entry name" value="ABC_transporter-like_CS"/>
</dbReference>
<sequence length="351" mass="37202">MAGIGIGGLSTVYPNGVRAVDALDLTVTDGELFALLGPSGCGKTTLLRTIAGLELPTAGTVAIGSRDVTRLPPGQRGVAMVFQDYALFPHMTVAENIAYPLRVRRETKARQRDAAADVARDLSLSSLLDRRPGQLSGGQQQRAALGRAVAAGADVLLLDEPLSNLDARLRLEARTFLKRLQHDLALTTVFVTHDQAEALALADRIAVMEAGRIRQLGTPREVFQRPADTFVANFIGSTPMNLLPGEVRGAHVECAGARLPAPPALPDGTPVVVGVRPEYLAVADHGITGRVATVENLGVSSLVALDCPNGTLLSLTVPEHDEPDLDRPLTVNAPPGRLLFYDADHGRLLNP</sequence>
<dbReference type="SUPFAM" id="SSF50331">
    <property type="entry name" value="MOP-like"/>
    <property type="match status" value="1"/>
</dbReference>
<keyword evidence="4 8" id="KW-0067">ATP-binding</keyword>
<dbReference type="InterPro" id="IPR003593">
    <property type="entry name" value="AAA+_ATPase"/>
</dbReference>
<dbReference type="Gene3D" id="2.40.50.100">
    <property type="match status" value="1"/>
</dbReference>
<keyword evidence="9" id="KW-1185">Reference proteome</keyword>
<proteinExistence type="predicted"/>
<keyword evidence="3" id="KW-0547">Nucleotide-binding</keyword>
<reference evidence="8 9" key="1">
    <citation type="submission" date="2019-06" db="EMBL/GenBank/DDBJ databases">
        <title>Sequencing the genomes of 1000 actinobacteria strains.</title>
        <authorList>
            <person name="Klenk H.-P."/>
        </authorList>
    </citation>
    <scope>NUCLEOTIDE SEQUENCE [LARGE SCALE GENOMIC DNA]</scope>
    <source>
        <strain evidence="8 9">DSM 45456</strain>
    </source>
</reference>
<dbReference type="OrthoDB" id="2550338at2"/>
<evidence type="ECO:0000256" key="1">
    <source>
        <dbReference type="ARBA" id="ARBA00022448"/>
    </source>
</evidence>
<dbReference type="GO" id="GO:0016887">
    <property type="term" value="F:ATP hydrolysis activity"/>
    <property type="evidence" value="ECO:0007669"/>
    <property type="project" value="InterPro"/>
</dbReference>
<dbReference type="InterPro" id="IPR008995">
    <property type="entry name" value="Mo/tungstate-bd_C_term_dom"/>
</dbReference>
<evidence type="ECO:0000256" key="3">
    <source>
        <dbReference type="ARBA" id="ARBA00022741"/>
    </source>
</evidence>
<evidence type="ECO:0000313" key="8">
    <source>
        <dbReference type="EMBL" id="TQM78669.1"/>
    </source>
</evidence>
<evidence type="ECO:0000256" key="6">
    <source>
        <dbReference type="ARBA" id="ARBA00023136"/>
    </source>
</evidence>
<dbReference type="Pfam" id="PF00005">
    <property type="entry name" value="ABC_tran"/>
    <property type="match status" value="1"/>
</dbReference>
<evidence type="ECO:0000256" key="4">
    <source>
        <dbReference type="ARBA" id="ARBA00022840"/>
    </source>
</evidence>
<dbReference type="GO" id="GO:0055052">
    <property type="term" value="C:ATP-binding cassette (ABC) transporter complex, substrate-binding subunit-containing"/>
    <property type="evidence" value="ECO:0007669"/>
    <property type="project" value="TreeGrafter"/>
</dbReference>
<dbReference type="PANTHER" id="PTHR43875:SF15">
    <property type="entry name" value="TREHALOSE IMPORT ATP-BINDING PROTEIN SUGC"/>
    <property type="match status" value="1"/>
</dbReference>
<evidence type="ECO:0000313" key="9">
    <source>
        <dbReference type="Proteomes" id="UP000316628"/>
    </source>
</evidence>
<dbReference type="Proteomes" id="UP000316628">
    <property type="component" value="Unassembled WGS sequence"/>
</dbReference>
<dbReference type="SUPFAM" id="SSF52540">
    <property type="entry name" value="P-loop containing nucleoside triphosphate hydrolases"/>
    <property type="match status" value="1"/>
</dbReference>
<dbReference type="InterPro" id="IPR013611">
    <property type="entry name" value="Transp-assoc_OB_typ2"/>
</dbReference>
<evidence type="ECO:0000256" key="5">
    <source>
        <dbReference type="ARBA" id="ARBA00022967"/>
    </source>
</evidence>
<dbReference type="InterPro" id="IPR047641">
    <property type="entry name" value="ABC_transpr_MalK/UgpC-like"/>
</dbReference>
<dbReference type="InterPro" id="IPR003439">
    <property type="entry name" value="ABC_transporter-like_ATP-bd"/>
</dbReference>
<dbReference type="EMBL" id="VFPP01000001">
    <property type="protein sequence ID" value="TQM78669.1"/>
    <property type="molecule type" value="Genomic_DNA"/>
</dbReference>
<dbReference type="Gene3D" id="2.40.50.140">
    <property type="entry name" value="Nucleic acid-binding proteins"/>
    <property type="match status" value="1"/>
</dbReference>
<dbReference type="RefSeq" id="WP_141975373.1">
    <property type="nucleotide sequence ID" value="NZ_VFPP01000001.1"/>
</dbReference>
<dbReference type="AlphaFoldDB" id="A0A543J764"/>
<feature type="domain" description="ABC transporter" evidence="7">
    <location>
        <begin position="4"/>
        <end position="235"/>
    </location>
</feature>
<dbReference type="PANTHER" id="PTHR43875">
    <property type="entry name" value="MALTODEXTRIN IMPORT ATP-BINDING PROTEIN MSMX"/>
    <property type="match status" value="1"/>
</dbReference>
<dbReference type="GO" id="GO:0140359">
    <property type="term" value="F:ABC-type transporter activity"/>
    <property type="evidence" value="ECO:0007669"/>
    <property type="project" value="UniProtKB-ARBA"/>
</dbReference>
<organism evidence="8 9">
    <name type="scientific">Saccharothrix saharensis</name>
    <dbReference type="NCBI Taxonomy" id="571190"/>
    <lineage>
        <taxon>Bacteria</taxon>
        <taxon>Bacillati</taxon>
        <taxon>Actinomycetota</taxon>
        <taxon>Actinomycetes</taxon>
        <taxon>Pseudonocardiales</taxon>
        <taxon>Pseudonocardiaceae</taxon>
        <taxon>Saccharothrix</taxon>
    </lineage>
</organism>
<dbReference type="PROSITE" id="PS50893">
    <property type="entry name" value="ABC_TRANSPORTER_2"/>
    <property type="match status" value="1"/>
</dbReference>
<dbReference type="SMART" id="SM00382">
    <property type="entry name" value="AAA"/>
    <property type="match status" value="1"/>
</dbReference>
<dbReference type="Pfam" id="PF08402">
    <property type="entry name" value="TOBE_2"/>
    <property type="match status" value="1"/>
</dbReference>